<keyword evidence="3 5" id="KW-1133">Transmembrane helix</keyword>
<evidence type="ECO:0000256" key="1">
    <source>
        <dbReference type="ARBA" id="ARBA00004141"/>
    </source>
</evidence>
<keyword evidence="4 5" id="KW-0472">Membrane</keyword>
<proteinExistence type="predicted"/>
<keyword evidence="2 5" id="KW-0812">Transmembrane</keyword>
<dbReference type="InterPro" id="IPR010432">
    <property type="entry name" value="RDD"/>
</dbReference>
<dbReference type="GO" id="GO:0016020">
    <property type="term" value="C:membrane"/>
    <property type="evidence" value="ECO:0007669"/>
    <property type="project" value="UniProtKB-SubCell"/>
</dbReference>
<evidence type="ECO:0000256" key="4">
    <source>
        <dbReference type="ARBA" id="ARBA00023136"/>
    </source>
</evidence>
<feature type="transmembrane region" description="Helical" evidence="5">
    <location>
        <begin position="328"/>
        <end position="351"/>
    </location>
</feature>
<reference evidence="7 8" key="1">
    <citation type="submission" date="2018-08" db="EMBL/GenBank/DDBJ databases">
        <title>Chitinophaga sp. K20C18050901, a novel bacterium isolated from forest soil.</title>
        <authorList>
            <person name="Wang C."/>
        </authorList>
    </citation>
    <scope>NUCLEOTIDE SEQUENCE [LARGE SCALE GENOMIC DNA]</scope>
    <source>
        <strain evidence="7 8">K20C18050901</strain>
    </source>
</reference>
<dbReference type="Pfam" id="PF06271">
    <property type="entry name" value="RDD"/>
    <property type="match status" value="1"/>
</dbReference>
<name>A0A3E1NUP1_9BACT</name>
<comment type="caution">
    <text evidence="7">The sequence shown here is derived from an EMBL/GenBank/DDBJ whole genome shotgun (WGS) entry which is preliminary data.</text>
</comment>
<dbReference type="AlphaFoldDB" id="A0A3E1NUP1"/>
<sequence>MSFIAKLIRLSGIVMLILGGVFIRMAVKAPKEYPLSFVFYGACLAGTGIFLWRRARRWMKAIAAKEMSIDMRAPILYLRAFEDERKSGKPLLHWILIVLGLIVSPVPQDLKTEEEHLAGIFKYAGPFICIGRPREKLPPLGALRFYFGDDWREQILALCNRAKLIVLRGHALNDEKKQEGFRYELEMVWREIDPRKLVYILPVRQKDVDSFLSLLSGITKKEMPLVQVSGSADRFSGILFINEHGEFQFQEMKKQYYRFGNVLSIKLKKTFAAAGIDLDNGLFEKPLLVKQWYAFLIDFMIVFGCSILFYGIHFIWNGKAYSLSVILWLMPLVYIFYCGIMDFTPSAATFGKRYYKIVVLDKERIKMNIQQVLSRCAMRMFSVFLFPLDFLLMYLYGAHVHDIIAGTREFQRMQ</sequence>
<keyword evidence="8" id="KW-1185">Reference proteome</keyword>
<dbReference type="EMBL" id="QTJV01000013">
    <property type="protein sequence ID" value="RFM31640.1"/>
    <property type="molecule type" value="Genomic_DNA"/>
</dbReference>
<feature type="transmembrane region" description="Helical" evidence="5">
    <location>
        <begin position="33"/>
        <end position="52"/>
    </location>
</feature>
<dbReference type="OrthoDB" id="7107981at2"/>
<evidence type="ECO:0000259" key="6">
    <source>
        <dbReference type="Pfam" id="PF06271"/>
    </source>
</evidence>
<gene>
    <name evidence="7" type="ORF">DXN04_28430</name>
</gene>
<feature type="transmembrane region" description="Helical" evidence="5">
    <location>
        <begin position="372"/>
        <end position="396"/>
    </location>
</feature>
<dbReference type="Proteomes" id="UP000261174">
    <property type="component" value="Unassembled WGS sequence"/>
</dbReference>
<feature type="transmembrane region" description="Helical" evidence="5">
    <location>
        <begin position="292"/>
        <end position="316"/>
    </location>
</feature>
<organism evidence="7 8">
    <name type="scientific">Chitinophaga silvisoli</name>
    <dbReference type="NCBI Taxonomy" id="2291814"/>
    <lineage>
        <taxon>Bacteria</taxon>
        <taxon>Pseudomonadati</taxon>
        <taxon>Bacteroidota</taxon>
        <taxon>Chitinophagia</taxon>
        <taxon>Chitinophagales</taxon>
        <taxon>Chitinophagaceae</taxon>
        <taxon>Chitinophaga</taxon>
    </lineage>
</organism>
<evidence type="ECO:0000313" key="7">
    <source>
        <dbReference type="EMBL" id="RFM31640.1"/>
    </source>
</evidence>
<evidence type="ECO:0000256" key="3">
    <source>
        <dbReference type="ARBA" id="ARBA00022989"/>
    </source>
</evidence>
<accession>A0A3E1NUP1</accession>
<comment type="subcellular location">
    <subcellularLocation>
        <location evidence="1">Membrane</location>
        <topology evidence="1">Multi-pass membrane protein</topology>
    </subcellularLocation>
</comment>
<evidence type="ECO:0000256" key="5">
    <source>
        <dbReference type="SAM" id="Phobius"/>
    </source>
</evidence>
<evidence type="ECO:0000313" key="8">
    <source>
        <dbReference type="Proteomes" id="UP000261174"/>
    </source>
</evidence>
<evidence type="ECO:0000256" key="2">
    <source>
        <dbReference type="ARBA" id="ARBA00022692"/>
    </source>
</evidence>
<protein>
    <recommendedName>
        <fullName evidence="6">RDD domain-containing protein</fullName>
    </recommendedName>
</protein>
<dbReference type="RefSeq" id="WP_116856795.1">
    <property type="nucleotide sequence ID" value="NZ_QTJV01000013.1"/>
</dbReference>
<feature type="domain" description="RDD" evidence="6">
    <location>
        <begin position="293"/>
        <end position="406"/>
    </location>
</feature>
<feature type="transmembrane region" description="Helical" evidence="5">
    <location>
        <begin position="7"/>
        <end position="27"/>
    </location>
</feature>